<reference evidence="1 2" key="1">
    <citation type="submission" date="2016-10" db="EMBL/GenBank/DDBJ databases">
        <authorList>
            <person name="de Groot N.N."/>
        </authorList>
    </citation>
    <scope>NUCLEOTIDE SEQUENCE [LARGE SCALE GENOMIC DNA]</scope>
    <source>
        <strain evidence="1 2">DSM 8512</strain>
    </source>
</reference>
<dbReference type="AlphaFoldDB" id="A0A1H8K4M8"/>
<evidence type="ECO:0000313" key="1">
    <source>
        <dbReference type="EMBL" id="SEN87368.1"/>
    </source>
</evidence>
<protein>
    <submittedName>
        <fullName evidence="1">Uncharacterized protein</fullName>
    </submittedName>
</protein>
<dbReference type="RefSeq" id="WP_090613476.1">
    <property type="nucleotide sequence ID" value="NZ_CP067124.1"/>
</dbReference>
<name>A0A1H8K4M8_9RHOB</name>
<keyword evidence="2" id="KW-1185">Reference proteome</keyword>
<dbReference type="EMBL" id="FODE01000020">
    <property type="protein sequence ID" value="SEN87368.1"/>
    <property type="molecule type" value="Genomic_DNA"/>
</dbReference>
<proteinExistence type="predicted"/>
<gene>
    <name evidence="1" type="ORF">SAMN04489859_102029</name>
</gene>
<dbReference type="Proteomes" id="UP000199054">
    <property type="component" value="Unassembled WGS sequence"/>
</dbReference>
<evidence type="ECO:0000313" key="2">
    <source>
        <dbReference type="Proteomes" id="UP000199054"/>
    </source>
</evidence>
<accession>A0A1H8K4M8</accession>
<sequence length="143" mass="15304">MSAIIDTKLLAHAAPFFRAGKPIELTVADYAGRGCVSDHSARGRIKRMIAGGVVKLADRNRADPTIHIYSLTEVGEAAAAAFIAGDYNPEPEPAKPPVEDKESKLTKLLKAAFLAQPQSRRHSEMLSELLLNALTSGQTPGRA</sequence>
<dbReference type="STRING" id="34002.SAMN04489859_102029"/>
<organism evidence="1 2">
    <name type="scientific">Paracoccus alcaliphilus</name>
    <dbReference type="NCBI Taxonomy" id="34002"/>
    <lineage>
        <taxon>Bacteria</taxon>
        <taxon>Pseudomonadati</taxon>
        <taxon>Pseudomonadota</taxon>
        <taxon>Alphaproteobacteria</taxon>
        <taxon>Rhodobacterales</taxon>
        <taxon>Paracoccaceae</taxon>
        <taxon>Paracoccus</taxon>
    </lineage>
</organism>